<accession>A0A1X0P4S3</accession>
<dbReference type="AlphaFoldDB" id="A0A1X0P4S3"/>
<feature type="compositionally biased region" description="Low complexity" evidence="1">
    <location>
        <begin position="54"/>
        <end position="69"/>
    </location>
</feature>
<comment type="caution">
    <text evidence="2">The sequence shown here is derived from an EMBL/GenBank/DDBJ whole genome shotgun (WGS) entry which is preliminary data.</text>
</comment>
<keyword evidence="3" id="KW-1185">Reference proteome</keyword>
<dbReference type="Proteomes" id="UP000192257">
    <property type="component" value="Unassembled WGS sequence"/>
</dbReference>
<protein>
    <submittedName>
        <fullName evidence="2">Uncharacterized protein</fullName>
    </submittedName>
</protein>
<evidence type="ECO:0000313" key="3">
    <source>
        <dbReference type="Proteomes" id="UP000192257"/>
    </source>
</evidence>
<dbReference type="RefSeq" id="XP_028886003.1">
    <property type="nucleotide sequence ID" value="XM_029022345.1"/>
</dbReference>
<feature type="compositionally biased region" description="Basic residues" evidence="1">
    <location>
        <begin position="108"/>
        <end position="124"/>
    </location>
</feature>
<evidence type="ECO:0000313" key="2">
    <source>
        <dbReference type="EMBL" id="ORC91937.1"/>
    </source>
</evidence>
<dbReference type="GeneID" id="39982125"/>
<organism evidence="2 3">
    <name type="scientific">Trypanosoma theileri</name>
    <dbReference type="NCBI Taxonomy" id="67003"/>
    <lineage>
        <taxon>Eukaryota</taxon>
        <taxon>Discoba</taxon>
        <taxon>Euglenozoa</taxon>
        <taxon>Kinetoplastea</taxon>
        <taxon>Metakinetoplastina</taxon>
        <taxon>Trypanosomatida</taxon>
        <taxon>Trypanosomatidae</taxon>
        <taxon>Trypanosoma</taxon>
    </lineage>
</organism>
<feature type="compositionally biased region" description="Basic and acidic residues" evidence="1">
    <location>
        <begin position="1"/>
        <end position="15"/>
    </location>
</feature>
<proteinExistence type="predicted"/>
<feature type="region of interest" description="Disordered" evidence="1">
    <location>
        <begin position="1"/>
        <end position="133"/>
    </location>
</feature>
<evidence type="ECO:0000256" key="1">
    <source>
        <dbReference type="SAM" id="MobiDB-lite"/>
    </source>
</evidence>
<reference evidence="2 3" key="1">
    <citation type="submission" date="2017-03" db="EMBL/GenBank/DDBJ databases">
        <title>An alternative strategy for trypanosome survival in the mammalian bloodstream revealed through genome and transcriptome analysis of the ubiquitous bovine parasite Trypanosoma (Megatrypanum) theileri.</title>
        <authorList>
            <person name="Kelly S."/>
            <person name="Ivens A."/>
            <person name="Mott A."/>
            <person name="O'Neill E."/>
            <person name="Emms D."/>
            <person name="Macleod O."/>
            <person name="Voorheis P."/>
            <person name="Matthews J."/>
            <person name="Matthews K."/>
            <person name="Carrington M."/>
        </authorList>
    </citation>
    <scope>NUCLEOTIDE SEQUENCE [LARGE SCALE GENOMIC DNA]</scope>
    <source>
        <strain evidence="2">Edinburgh</strain>
    </source>
</reference>
<gene>
    <name evidence="2" type="ORF">TM35_000041510</name>
</gene>
<dbReference type="VEuPathDB" id="TriTrypDB:TM35_000041510"/>
<dbReference type="EMBL" id="NBCO01000004">
    <property type="protein sequence ID" value="ORC91937.1"/>
    <property type="molecule type" value="Genomic_DNA"/>
</dbReference>
<name>A0A1X0P4S3_9TRYP</name>
<sequence length="367" mass="40203">MEQHRPVLQPREVKFSDLAVRSGDSPPKSERRGFRPTPQKTHTHGPKSTTSRGSLLQIQQTSLSQQQQIPFAHPHDGDVESDDDDKRRGRQGPRDGGAGALVGDATHIHSHSHTHNVRTHKGKNTGRTARSTAPATAELANTRMEIAGSAVWAEDYAAGAVNALAELRNCVAAERRLKEELAKINAAKLLAFRGVISVYLASVKQCGKPTMVRRKAGAEFALAQCAVVAQTLTVTIQSYVRAFQSRRLTATRSYISRGGLTSENFNEESVRMPQFQNRINSEGSILSETTSSLHDLLDDEEISRLKQLYFDYYDCDVYVIPGTRSDSSIPPNALLLNSLSAHDPFLPEDGMIEKASLSSSSISSIVE</sequence>
<dbReference type="OrthoDB" id="251139at2759"/>